<name>A0A7U2QV55_ASPFN</name>
<reference evidence="4" key="1">
    <citation type="journal article" date="2021" name="G3 (Bethesda)">
        <title>Chromosome assembled and annotated genome sequence of Aspergillus flavus NRRL 3357.</title>
        <authorList>
            <person name="Skerker J.M."/>
            <person name="Pianalto K.M."/>
            <person name="Mondo S.J."/>
            <person name="Yang K."/>
            <person name="Arkin A.P."/>
            <person name="Keller N.P."/>
            <person name="Grigoriev I.V."/>
            <person name="Louise Glass N.L."/>
        </authorList>
    </citation>
    <scope>NUCLEOTIDE SEQUENCE [LARGE SCALE GENOMIC DNA]</scope>
    <source>
        <strain evidence="4">ATCC 200026 / FGSC A1120 / IAM 13836 / NRRL 3357 / JCM 12722 / SRRC 167</strain>
    </source>
</reference>
<keyword evidence="2" id="KW-0472">Membrane</keyword>
<proteinExistence type="predicted"/>
<feature type="region of interest" description="Disordered" evidence="1">
    <location>
        <begin position="1"/>
        <end position="21"/>
    </location>
</feature>
<dbReference type="VEuPathDB" id="FungiDB:F9C07_5131"/>
<protein>
    <submittedName>
        <fullName evidence="3">Uncharacterized protein</fullName>
    </submittedName>
</protein>
<accession>A0A7U2QV55</accession>
<dbReference type="EMBL" id="CP044620">
    <property type="protein sequence ID" value="QRD86111.1"/>
    <property type="molecule type" value="Genomic_DNA"/>
</dbReference>
<dbReference type="Proteomes" id="UP000596276">
    <property type="component" value="Chromosome 3"/>
</dbReference>
<keyword evidence="2" id="KW-0812">Transmembrane</keyword>
<evidence type="ECO:0000256" key="1">
    <source>
        <dbReference type="SAM" id="MobiDB-lite"/>
    </source>
</evidence>
<evidence type="ECO:0000313" key="4">
    <source>
        <dbReference type="Proteomes" id="UP000596276"/>
    </source>
</evidence>
<organism evidence="3 4">
    <name type="scientific">Aspergillus flavus (strain ATCC 200026 / FGSC A1120 / IAM 13836 / NRRL 3357 / JCM 12722 / SRRC 167)</name>
    <dbReference type="NCBI Taxonomy" id="332952"/>
    <lineage>
        <taxon>Eukaryota</taxon>
        <taxon>Fungi</taxon>
        <taxon>Dikarya</taxon>
        <taxon>Ascomycota</taxon>
        <taxon>Pezizomycotina</taxon>
        <taxon>Eurotiomycetes</taxon>
        <taxon>Eurotiomycetidae</taxon>
        <taxon>Eurotiales</taxon>
        <taxon>Aspergillaceae</taxon>
        <taxon>Aspergillus</taxon>
        <taxon>Aspergillus subgen. Circumdati</taxon>
    </lineage>
</organism>
<sequence>MAISDWPGTSSPELPTRPPPTSNLTYNLRVILSTSWLQGEHPSRQGRPGVVFVLLLVLCFGQVLWLAIVYKTVYAHLLQQKIKALQRLLLACLLPFRPTSGYVPFSLAHPLPYYILLKQSREAIAATFLLFPPSLPLSPLCYLAL</sequence>
<evidence type="ECO:0000256" key="2">
    <source>
        <dbReference type="SAM" id="Phobius"/>
    </source>
</evidence>
<dbReference type="AlphaFoldDB" id="A0A7U2QV55"/>
<gene>
    <name evidence="3" type="ORF">F9C07_5131</name>
</gene>
<feature type="transmembrane region" description="Helical" evidence="2">
    <location>
        <begin position="50"/>
        <end position="73"/>
    </location>
</feature>
<keyword evidence="4" id="KW-1185">Reference proteome</keyword>
<evidence type="ECO:0000313" key="3">
    <source>
        <dbReference type="EMBL" id="QRD86111.1"/>
    </source>
</evidence>
<keyword evidence="2" id="KW-1133">Transmembrane helix</keyword>